<accession>A0A1S3YAD9</accession>
<feature type="compositionally biased region" description="Polar residues" evidence="1">
    <location>
        <begin position="243"/>
        <end position="252"/>
    </location>
</feature>
<dbReference type="PANTHER" id="PTHR34959:SF7">
    <property type="entry name" value="PROTEIN LAZY 1-LIKE"/>
    <property type="match status" value="1"/>
</dbReference>
<reference evidence="2" key="1">
    <citation type="journal article" date="2014" name="Nat. Commun.">
        <title>The tobacco genome sequence and its comparison with those of tomato and potato.</title>
        <authorList>
            <person name="Sierro N."/>
            <person name="Battey J.N."/>
            <person name="Ouadi S."/>
            <person name="Bakaher N."/>
            <person name="Bovet L."/>
            <person name="Willig A."/>
            <person name="Goepfert S."/>
            <person name="Peitsch M.C."/>
            <person name="Ivanov N.V."/>
        </authorList>
    </citation>
    <scope>NUCLEOTIDE SEQUENCE [LARGE SCALE GENOMIC DNA]</scope>
</reference>
<organism evidence="2 3">
    <name type="scientific">Nicotiana tabacum</name>
    <name type="common">Common tobacco</name>
    <dbReference type="NCBI Taxonomy" id="4097"/>
    <lineage>
        <taxon>Eukaryota</taxon>
        <taxon>Viridiplantae</taxon>
        <taxon>Streptophyta</taxon>
        <taxon>Embryophyta</taxon>
        <taxon>Tracheophyta</taxon>
        <taxon>Spermatophyta</taxon>
        <taxon>Magnoliopsida</taxon>
        <taxon>eudicotyledons</taxon>
        <taxon>Gunneridae</taxon>
        <taxon>Pentapetalae</taxon>
        <taxon>asterids</taxon>
        <taxon>lamiids</taxon>
        <taxon>Solanales</taxon>
        <taxon>Solanaceae</taxon>
        <taxon>Nicotianoideae</taxon>
        <taxon>Nicotianeae</taxon>
        <taxon>Nicotiana</taxon>
    </lineage>
</organism>
<dbReference type="RefSeq" id="XP_016449069.1">
    <property type="nucleotide sequence ID" value="XM_016593583.1"/>
</dbReference>
<dbReference type="GO" id="GO:0009630">
    <property type="term" value="P:gravitropism"/>
    <property type="evidence" value="ECO:0007669"/>
    <property type="project" value="InterPro"/>
</dbReference>
<sequence>MKLLGWMHRKAKQNSNESAKNIILGNSATSFSAGTLFEEQEYYGEANYSFTISKQPACKEVKSTETELALEEELFHGFLSIGTLGSETIKSDPPTPTLPMHLEHVIHGEVKLDIKDNELKLINDELEKFLEAEVAHESSERSSHASIITLSGGKQLIEEAELPETYDNSVEFPLQKYLFGSSVELSETEVEGKKPKGELLIKRNNIAGEHHIGKDGKEKKQTKGRHAMHFMKKMLKNLHSKSKSCTDPSSGDVNEPVSSKRKLPQVLKMLKRKVHPAEGLTDKNKPLKDEIRNIFCEAGKLGANGEPNKMFSNASVPTKILHASEVYPSDMEYDVSAVNREHWIKTDADYLVLEL</sequence>
<dbReference type="RefSeq" id="XP_016449069.1">
    <property type="nucleotide sequence ID" value="XM_016593583.2"/>
</dbReference>
<dbReference type="KEGG" id="nta:107774114"/>
<keyword evidence="2" id="KW-1185">Reference proteome</keyword>
<dbReference type="AlphaFoldDB" id="A0A1S3YAD9"/>
<dbReference type="GeneID" id="107774114"/>
<dbReference type="OrthoDB" id="780166at2759"/>
<dbReference type="Proteomes" id="UP000790787">
    <property type="component" value="Chromosome 14"/>
</dbReference>
<dbReference type="PaxDb" id="4097-A0A1S3YAD9"/>
<evidence type="ECO:0000313" key="3">
    <source>
        <dbReference type="RefSeq" id="XP_016449069.1"/>
    </source>
</evidence>
<name>A0A1S3YAD9_TOBAC</name>
<dbReference type="PANTHER" id="PTHR34959">
    <property type="entry name" value="PROTEIN LAZY 1"/>
    <property type="match status" value="1"/>
</dbReference>
<evidence type="ECO:0000313" key="2">
    <source>
        <dbReference type="Proteomes" id="UP000790787"/>
    </source>
</evidence>
<reference evidence="3" key="2">
    <citation type="submission" date="2025-08" db="UniProtKB">
        <authorList>
            <consortium name="RefSeq"/>
        </authorList>
    </citation>
    <scope>IDENTIFICATION</scope>
    <source>
        <tissue evidence="3">Leaf</tissue>
    </source>
</reference>
<feature type="region of interest" description="Disordered" evidence="1">
    <location>
        <begin position="240"/>
        <end position="260"/>
    </location>
</feature>
<dbReference type="InterPro" id="IPR038928">
    <property type="entry name" value="LAZY1"/>
</dbReference>
<evidence type="ECO:0000256" key="1">
    <source>
        <dbReference type="SAM" id="MobiDB-lite"/>
    </source>
</evidence>
<proteinExistence type="predicted"/>
<dbReference type="OMA" id="FHRTKIT"/>
<dbReference type="STRING" id="4097.A0A1S3YAD9"/>
<dbReference type="GO" id="GO:2000012">
    <property type="term" value="P:regulation of auxin polar transport"/>
    <property type="evidence" value="ECO:0007669"/>
    <property type="project" value="InterPro"/>
</dbReference>
<protein>
    <submittedName>
        <fullName evidence="3">Protein LAZY 1-like</fullName>
    </submittedName>
</protein>
<gene>
    <name evidence="3" type="primary">LOC107774114</name>
</gene>